<dbReference type="InterPro" id="IPR036680">
    <property type="entry name" value="SPOR-like_sf"/>
</dbReference>
<dbReference type="Proteomes" id="UP001319883">
    <property type="component" value="Unassembled WGS sequence"/>
</dbReference>
<accession>A0ABS7WXX8</accession>
<evidence type="ECO:0000313" key="3">
    <source>
        <dbReference type="EMBL" id="MBZ9567478.1"/>
    </source>
</evidence>
<dbReference type="RefSeq" id="WP_224420658.1">
    <property type="nucleotide sequence ID" value="NZ_JAGXFD010000001.1"/>
</dbReference>
<proteinExistence type="predicted"/>
<feature type="region of interest" description="Disordered" evidence="1">
    <location>
        <begin position="1"/>
        <end position="38"/>
    </location>
</feature>
<evidence type="ECO:0000313" key="4">
    <source>
        <dbReference type="Proteomes" id="UP001319883"/>
    </source>
</evidence>
<evidence type="ECO:0000259" key="2">
    <source>
        <dbReference type="PROSITE" id="PS51724"/>
    </source>
</evidence>
<name>A0ABS7WXX8_9GAMM</name>
<feature type="domain" description="SPOR" evidence="2">
    <location>
        <begin position="145"/>
        <end position="225"/>
    </location>
</feature>
<dbReference type="InterPro" id="IPR007730">
    <property type="entry name" value="SPOR-like_dom"/>
</dbReference>
<protein>
    <submittedName>
        <fullName evidence="3">SPOR domain-containing protein</fullName>
    </submittedName>
</protein>
<feature type="compositionally biased region" description="Low complexity" evidence="1">
    <location>
        <begin position="1"/>
        <end position="15"/>
    </location>
</feature>
<feature type="compositionally biased region" description="Low complexity" evidence="1">
    <location>
        <begin position="76"/>
        <end position="92"/>
    </location>
</feature>
<evidence type="ECO:0000256" key="1">
    <source>
        <dbReference type="SAM" id="MobiDB-lite"/>
    </source>
</evidence>
<keyword evidence="4" id="KW-1185">Reference proteome</keyword>
<reference evidence="3 4" key="1">
    <citation type="submission" date="2021-05" db="EMBL/GenBank/DDBJ databases">
        <title>Petroleum and Energy Research Collection (APPE): ex situ preservation of microbial diversity associated with the oil industry and exploitation of its biotechnological potential.</title>
        <authorList>
            <person name="Paixao C.T.M."/>
            <person name="Gomes M.B."/>
            <person name="Oliveira V.M."/>
        </authorList>
    </citation>
    <scope>NUCLEOTIDE SEQUENCE [LARGE SCALE GENOMIC DNA]</scope>
    <source>
        <strain evidence="3 4">LIT2</strain>
    </source>
</reference>
<dbReference type="Pfam" id="PF05036">
    <property type="entry name" value="SPOR"/>
    <property type="match status" value="1"/>
</dbReference>
<dbReference type="PROSITE" id="PS51724">
    <property type="entry name" value="SPOR"/>
    <property type="match status" value="1"/>
</dbReference>
<gene>
    <name evidence="3" type="ORF">KGQ91_07260</name>
</gene>
<dbReference type="SUPFAM" id="SSF110997">
    <property type="entry name" value="Sporulation related repeat"/>
    <property type="match status" value="1"/>
</dbReference>
<feature type="region of interest" description="Disordered" evidence="1">
    <location>
        <begin position="71"/>
        <end position="103"/>
    </location>
</feature>
<comment type="caution">
    <text evidence="3">The sequence shown here is derived from an EMBL/GenBank/DDBJ whole genome shotgun (WGS) entry which is preliminary data.</text>
</comment>
<organism evidence="3 4">
    <name type="scientific">Modicisalibacter tunisiensis</name>
    <dbReference type="NCBI Taxonomy" id="390637"/>
    <lineage>
        <taxon>Bacteria</taxon>
        <taxon>Pseudomonadati</taxon>
        <taxon>Pseudomonadota</taxon>
        <taxon>Gammaproteobacteria</taxon>
        <taxon>Oceanospirillales</taxon>
        <taxon>Halomonadaceae</taxon>
        <taxon>Modicisalibacter</taxon>
    </lineage>
</organism>
<dbReference type="Gene3D" id="3.30.70.1070">
    <property type="entry name" value="Sporulation related repeat"/>
    <property type="match status" value="1"/>
</dbReference>
<sequence length="226" mass="23872">MARSAAASGNRRSNATPRKGATTRRQKPASSAPSSRGLRVPGWLCGLIGLVAGFALAQYFQQSAPPVAALMPKPTPQQAGGTAAAPAGGNAADKGTAEAGSHEPAMPTFEFYTLLPESEVVAPKVEAYKSTPRPGASSKADDKTPAKDASYMLQAASFRDMPDARRLAGRLSDLGLKAKISDVKANGNQTWHRVQVGPYDDTRELSRAKDLMVTQGIEPLMIRLQQ</sequence>
<dbReference type="EMBL" id="JAGXFD010000001">
    <property type="protein sequence ID" value="MBZ9567478.1"/>
    <property type="molecule type" value="Genomic_DNA"/>
</dbReference>